<evidence type="ECO:0000256" key="2">
    <source>
        <dbReference type="SAM" id="Phobius"/>
    </source>
</evidence>
<dbReference type="RefSeq" id="WP_289958004.1">
    <property type="nucleotide sequence ID" value="NZ_JAUEMJ010000004.1"/>
</dbReference>
<protein>
    <submittedName>
        <fullName evidence="3">Uncharacterized protein</fullName>
    </submittedName>
</protein>
<organism evidence="3 4">
    <name type="scientific">Glycomyces tritici</name>
    <dbReference type="NCBI Taxonomy" id="2665176"/>
    <lineage>
        <taxon>Bacteria</taxon>
        <taxon>Bacillati</taxon>
        <taxon>Actinomycetota</taxon>
        <taxon>Actinomycetes</taxon>
        <taxon>Glycomycetales</taxon>
        <taxon>Glycomycetaceae</taxon>
        <taxon>Glycomyces</taxon>
    </lineage>
</organism>
<name>A0ABT7YR15_9ACTN</name>
<feature type="transmembrane region" description="Helical" evidence="2">
    <location>
        <begin position="88"/>
        <end position="112"/>
    </location>
</feature>
<proteinExistence type="predicted"/>
<feature type="transmembrane region" description="Helical" evidence="2">
    <location>
        <begin position="124"/>
        <end position="141"/>
    </location>
</feature>
<keyword evidence="4" id="KW-1185">Reference proteome</keyword>
<sequence>MDRAEPPEPPASEAPPAAASPPEPRASEPPVTGTPPGAPAATPPKPRTPATVLVAIALLWLLTALAAWVALVSAVATSFEVSVRYAGAWSPLAFVEPALITAVAVLCGLLALKLRSGRDWARRIVAITTAIVLAAAILTGAGTNPGTGIAGTLLLAMLLVMLLLRPTRDWCDCDAPRHSPGIDSAAHPPHQVVASLLILWTATAIAFYIGATALLTLAGDEADMAEAGAAWAAGAAMLLALVQGALNIGFSFHRNWARWATLILAAAYTALLIITAILNLTEDGPGPGLKPALLSLVPLALIVSMAGTESRTWCRRTAPES</sequence>
<keyword evidence="2" id="KW-0812">Transmembrane</keyword>
<comment type="caution">
    <text evidence="3">The sequence shown here is derived from an EMBL/GenBank/DDBJ whole genome shotgun (WGS) entry which is preliminary data.</text>
</comment>
<keyword evidence="2" id="KW-0472">Membrane</keyword>
<feature type="compositionally biased region" description="Pro residues" evidence="1">
    <location>
        <begin position="7"/>
        <end position="24"/>
    </location>
</feature>
<feature type="region of interest" description="Disordered" evidence="1">
    <location>
        <begin position="1"/>
        <end position="45"/>
    </location>
</feature>
<dbReference type="EMBL" id="JAUEMJ010000004">
    <property type="protein sequence ID" value="MDN3241089.1"/>
    <property type="molecule type" value="Genomic_DNA"/>
</dbReference>
<dbReference type="Proteomes" id="UP001171902">
    <property type="component" value="Unassembled WGS sequence"/>
</dbReference>
<evidence type="ECO:0000313" key="3">
    <source>
        <dbReference type="EMBL" id="MDN3241089.1"/>
    </source>
</evidence>
<feature type="transmembrane region" description="Helical" evidence="2">
    <location>
        <begin position="147"/>
        <end position="164"/>
    </location>
</feature>
<feature type="transmembrane region" description="Helical" evidence="2">
    <location>
        <begin position="52"/>
        <end position="76"/>
    </location>
</feature>
<evidence type="ECO:0000256" key="1">
    <source>
        <dbReference type="SAM" id="MobiDB-lite"/>
    </source>
</evidence>
<feature type="transmembrane region" description="Helical" evidence="2">
    <location>
        <begin position="259"/>
        <end position="280"/>
    </location>
</feature>
<gene>
    <name evidence="3" type="ORF">QWI33_15260</name>
</gene>
<keyword evidence="2" id="KW-1133">Transmembrane helix</keyword>
<accession>A0ABT7YR15</accession>
<feature type="transmembrane region" description="Helical" evidence="2">
    <location>
        <begin position="292"/>
        <end position="308"/>
    </location>
</feature>
<feature type="compositionally biased region" description="Pro residues" evidence="1">
    <location>
        <begin position="32"/>
        <end position="45"/>
    </location>
</feature>
<feature type="transmembrane region" description="Helical" evidence="2">
    <location>
        <begin position="230"/>
        <end position="252"/>
    </location>
</feature>
<feature type="transmembrane region" description="Helical" evidence="2">
    <location>
        <begin position="197"/>
        <end position="218"/>
    </location>
</feature>
<evidence type="ECO:0000313" key="4">
    <source>
        <dbReference type="Proteomes" id="UP001171902"/>
    </source>
</evidence>
<reference evidence="3" key="1">
    <citation type="submission" date="2023-06" db="EMBL/GenBank/DDBJ databases">
        <title>Gycomyces niveus sp.nov., a novel actinomycete isolated from soil in Shouguang.</title>
        <authorList>
            <person name="Yang X."/>
            <person name="Zhao J."/>
        </authorList>
    </citation>
    <scope>NUCLEOTIDE SEQUENCE</scope>
    <source>
        <strain evidence="3">NEAU C2</strain>
    </source>
</reference>